<dbReference type="InterPro" id="IPR011990">
    <property type="entry name" value="TPR-like_helical_dom_sf"/>
</dbReference>
<dbReference type="InterPro" id="IPR046880">
    <property type="entry name" value="TPR-S"/>
</dbReference>
<evidence type="ECO:0000313" key="6">
    <source>
        <dbReference type="Proteomes" id="UP000595564"/>
    </source>
</evidence>
<dbReference type="SUPFAM" id="SSF48452">
    <property type="entry name" value="TPR-like"/>
    <property type="match status" value="3"/>
</dbReference>
<keyword evidence="2 3" id="KW-0802">TPR repeat</keyword>
<gene>
    <name evidence="5" type="ORF">TTHT_1051</name>
</gene>
<organism evidence="5 6">
    <name type="scientific">Thermotomaculum hydrothermale</name>
    <dbReference type="NCBI Taxonomy" id="981385"/>
    <lineage>
        <taxon>Bacteria</taxon>
        <taxon>Pseudomonadati</taxon>
        <taxon>Acidobacteriota</taxon>
        <taxon>Holophagae</taxon>
        <taxon>Thermotomaculales</taxon>
        <taxon>Thermotomaculaceae</taxon>
        <taxon>Thermotomaculum</taxon>
    </lineage>
</organism>
<dbReference type="RefSeq" id="WP_201328943.1">
    <property type="nucleotide sequence ID" value="NZ_AP017470.1"/>
</dbReference>
<dbReference type="KEGG" id="thyd:TTHT_1051"/>
<keyword evidence="1" id="KW-0677">Repeat</keyword>
<name>A0A7R6SYF4_9BACT</name>
<proteinExistence type="predicted"/>
<dbReference type="PROSITE" id="PS50005">
    <property type="entry name" value="TPR"/>
    <property type="match status" value="3"/>
</dbReference>
<dbReference type="Pfam" id="PF13174">
    <property type="entry name" value="TPR_6"/>
    <property type="match status" value="1"/>
</dbReference>
<evidence type="ECO:0000313" key="5">
    <source>
        <dbReference type="EMBL" id="BBB32590.1"/>
    </source>
</evidence>
<keyword evidence="4" id="KW-0732">Signal</keyword>
<dbReference type="Pfam" id="PF13432">
    <property type="entry name" value="TPR_16"/>
    <property type="match status" value="1"/>
</dbReference>
<evidence type="ECO:0000256" key="3">
    <source>
        <dbReference type="PROSITE-ProRule" id="PRU00339"/>
    </source>
</evidence>
<evidence type="ECO:0000256" key="1">
    <source>
        <dbReference type="ARBA" id="ARBA00022737"/>
    </source>
</evidence>
<dbReference type="AlphaFoldDB" id="A0A7R6SYF4"/>
<dbReference type="InterPro" id="IPR019734">
    <property type="entry name" value="TPR_rpt"/>
</dbReference>
<feature type="signal peptide" evidence="4">
    <location>
        <begin position="1"/>
        <end position="20"/>
    </location>
</feature>
<feature type="repeat" description="TPR" evidence="3">
    <location>
        <begin position="63"/>
        <end position="96"/>
    </location>
</feature>
<evidence type="ECO:0000256" key="4">
    <source>
        <dbReference type="SAM" id="SignalP"/>
    </source>
</evidence>
<sequence length="579" mass="68098">MKKIFIITLSFLLLSGYSFAENNNKNINKSLKEFTEGVLLSARGDCEKAISHFEKALEYNKDIYIYFELADCYKSLSEMEKTIEYLELATKEFPDNPEGYLRLGDYYSDLVNVLKSGEIVKKALENYRKAFELSKDYEIYYKIIEAEFLLQDYDSIIKDYENLPESFRNDFYTLFYVSVAYNTKNKKFELFKTLKKLSRLNINNPRILNELITLSFQNGFYLFSYKFSLNLKAIYRDYNDWDRLLLSALMSAKYNDVVKIFDKNLKKSPTPVSLYCLATAYAYLHQYKNAKENYQKILKSKDIKLPGSLSQDVYLDYIRLLIAMKEYKSAYKETLNYEKIYGLSPDDILKERFEALLLDGNIKEAKKALYILKMVAKDKDFVQKVEEIFNKNPKLLGYDYLSALYYSFRDYKTSAKYYLKCAKMTKDNKLYLEGLALCYHNLGEINKALKIYKKLYERYPEDAGVLNNYAYFLVEFDIDIKKSLELAEKAVEKQPEMPSYRDTLGYAYLKNGNIEKAEENLLFAYKKAPLNPEICLHMGDLYFKKGDFDKAKEYWLDAIDFGISNVKEVKDRLNLINSD</sequence>
<dbReference type="SMART" id="SM00028">
    <property type="entry name" value="TPR"/>
    <property type="match status" value="7"/>
</dbReference>
<dbReference type="Proteomes" id="UP000595564">
    <property type="component" value="Chromosome"/>
</dbReference>
<feature type="repeat" description="TPR" evidence="3">
    <location>
        <begin position="532"/>
        <end position="565"/>
    </location>
</feature>
<feature type="chain" id="PRO_5032470482" description="Tetratricopeptide repeat protein" evidence="4">
    <location>
        <begin position="21"/>
        <end position="579"/>
    </location>
</feature>
<evidence type="ECO:0008006" key="7">
    <source>
        <dbReference type="Google" id="ProtNLM"/>
    </source>
</evidence>
<dbReference type="PANTHER" id="PTHR45586">
    <property type="entry name" value="TPR REPEAT-CONTAINING PROTEIN PA4667"/>
    <property type="match status" value="1"/>
</dbReference>
<reference evidence="5 6" key="1">
    <citation type="journal article" date="2012" name="Extremophiles">
        <title>Thermotomaculum hydrothermale gen. nov., sp. nov., a novel heterotrophic thermophile within the phylum Acidobacteria from a deep-sea hydrothermal vent chimney in the Southern Okinawa Trough.</title>
        <authorList>
            <person name="Izumi H."/>
            <person name="Nunoura T."/>
            <person name="Miyazaki M."/>
            <person name="Mino S."/>
            <person name="Toki T."/>
            <person name="Takai K."/>
            <person name="Sako Y."/>
            <person name="Sawabe T."/>
            <person name="Nakagawa S."/>
        </authorList>
    </citation>
    <scope>NUCLEOTIDE SEQUENCE [LARGE SCALE GENOMIC DNA]</scope>
    <source>
        <strain evidence="5 6">AC55</strain>
    </source>
</reference>
<protein>
    <recommendedName>
        <fullName evidence="7">Tetratricopeptide repeat protein</fullName>
    </recommendedName>
</protein>
<dbReference type="Pfam" id="PF20308">
    <property type="entry name" value="TPR-S"/>
    <property type="match status" value="1"/>
</dbReference>
<feature type="repeat" description="TPR" evidence="3">
    <location>
        <begin position="429"/>
        <end position="462"/>
    </location>
</feature>
<dbReference type="InterPro" id="IPR051012">
    <property type="entry name" value="CellSynth/LPSAsmb/PSIAsmb"/>
</dbReference>
<keyword evidence="6" id="KW-1185">Reference proteome</keyword>
<dbReference type="Gene3D" id="1.25.40.10">
    <property type="entry name" value="Tetratricopeptide repeat domain"/>
    <property type="match status" value="5"/>
</dbReference>
<accession>A0A7R6SYF4</accession>
<dbReference type="EMBL" id="AP017470">
    <property type="protein sequence ID" value="BBB32590.1"/>
    <property type="molecule type" value="Genomic_DNA"/>
</dbReference>
<evidence type="ECO:0000256" key="2">
    <source>
        <dbReference type="ARBA" id="ARBA00022803"/>
    </source>
</evidence>
<dbReference type="PANTHER" id="PTHR45586:SF1">
    <property type="entry name" value="LIPOPOLYSACCHARIDE ASSEMBLY PROTEIN B"/>
    <property type="match status" value="1"/>
</dbReference>